<dbReference type="EMBL" id="JAAALK010000288">
    <property type="protein sequence ID" value="KAG8054068.1"/>
    <property type="molecule type" value="Genomic_DNA"/>
</dbReference>
<keyword evidence="2" id="KW-1185">Reference proteome</keyword>
<sequence length="82" mass="9549">MRRRRGAGSFPRTAQRDLRCRSVGWDRVPGGVHRYDLAMSYRLQVCFSRLMSRASELFDGMTAHPHPKRLTNFITCFIRSFG</sequence>
<evidence type="ECO:0000313" key="2">
    <source>
        <dbReference type="Proteomes" id="UP000729402"/>
    </source>
</evidence>
<reference evidence="1" key="2">
    <citation type="submission" date="2021-02" db="EMBL/GenBank/DDBJ databases">
        <authorList>
            <person name="Kimball J.A."/>
            <person name="Haas M.W."/>
            <person name="Macchietto M."/>
            <person name="Kono T."/>
            <person name="Duquette J."/>
            <person name="Shao M."/>
        </authorList>
    </citation>
    <scope>NUCLEOTIDE SEQUENCE</scope>
    <source>
        <tissue evidence="1">Fresh leaf tissue</tissue>
    </source>
</reference>
<evidence type="ECO:0000313" key="1">
    <source>
        <dbReference type="EMBL" id="KAG8054068.1"/>
    </source>
</evidence>
<organism evidence="1 2">
    <name type="scientific">Zizania palustris</name>
    <name type="common">Northern wild rice</name>
    <dbReference type="NCBI Taxonomy" id="103762"/>
    <lineage>
        <taxon>Eukaryota</taxon>
        <taxon>Viridiplantae</taxon>
        <taxon>Streptophyta</taxon>
        <taxon>Embryophyta</taxon>
        <taxon>Tracheophyta</taxon>
        <taxon>Spermatophyta</taxon>
        <taxon>Magnoliopsida</taxon>
        <taxon>Liliopsida</taxon>
        <taxon>Poales</taxon>
        <taxon>Poaceae</taxon>
        <taxon>BOP clade</taxon>
        <taxon>Oryzoideae</taxon>
        <taxon>Oryzeae</taxon>
        <taxon>Zizaniinae</taxon>
        <taxon>Zizania</taxon>
    </lineage>
</organism>
<protein>
    <submittedName>
        <fullName evidence="1">Uncharacterized protein</fullName>
    </submittedName>
</protein>
<gene>
    <name evidence="1" type="ORF">GUJ93_ZPchr0001g30895</name>
</gene>
<reference evidence="1" key="1">
    <citation type="journal article" date="2021" name="bioRxiv">
        <title>Whole Genome Assembly and Annotation of Northern Wild Rice, Zizania palustris L., Supports a Whole Genome Duplication in the Zizania Genus.</title>
        <authorList>
            <person name="Haas M."/>
            <person name="Kono T."/>
            <person name="Macchietto M."/>
            <person name="Millas R."/>
            <person name="McGilp L."/>
            <person name="Shao M."/>
            <person name="Duquette J."/>
            <person name="Hirsch C.N."/>
            <person name="Kimball J."/>
        </authorList>
    </citation>
    <scope>NUCLEOTIDE SEQUENCE</scope>
    <source>
        <tissue evidence="1">Fresh leaf tissue</tissue>
    </source>
</reference>
<dbReference type="AlphaFoldDB" id="A0A8J5RYE4"/>
<proteinExistence type="predicted"/>
<comment type="caution">
    <text evidence="1">The sequence shown here is derived from an EMBL/GenBank/DDBJ whole genome shotgun (WGS) entry which is preliminary data.</text>
</comment>
<name>A0A8J5RYE4_ZIZPA</name>
<accession>A0A8J5RYE4</accession>
<dbReference type="Proteomes" id="UP000729402">
    <property type="component" value="Unassembled WGS sequence"/>
</dbReference>